<evidence type="ECO:0000313" key="3">
    <source>
        <dbReference type="Proteomes" id="UP001259982"/>
    </source>
</evidence>
<evidence type="ECO:0000256" key="1">
    <source>
        <dbReference type="SAM" id="Phobius"/>
    </source>
</evidence>
<keyword evidence="1" id="KW-0472">Membrane</keyword>
<name>A0ABU3BAF6_9GAMM</name>
<accession>A0ABU3BAF6</accession>
<proteinExistence type="predicted"/>
<evidence type="ECO:0000313" key="2">
    <source>
        <dbReference type="EMBL" id="MDT0619433.1"/>
    </source>
</evidence>
<sequence length="77" mass="8461">MSDDRHRDDSREDRPPSLGQTVVSVLAAFFGVQSSANRERDFTRGRPIHFILIGLVATVAFILALVLIVRLILATAA</sequence>
<keyword evidence="1" id="KW-1133">Transmembrane helix</keyword>
<organism evidence="2 3">
    <name type="scientific">Spectribacter acetivorans</name>
    <dbReference type="NCBI Taxonomy" id="3075603"/>
    <lineage>
        <taxon>Bacteria</taxon>
        <taxon>Pseudomonadati</taxon>
        <taxon>Pseudomonadota</taxon>
        <taxon>Gammaproteobacteria</taxon>
        <taxon>Salinisphaerales</taxon>
        <taxon>Salinisphaeraceae</taxon>
        <taxon>Spectribacter</taxon>
    </lineage>
</organism>
<gene>
    <name evidence="2" type="ORF">RM531_13225</name>
</gene>
<keyword evidence="1" id="KW-0812">Transmembrane</keyword>
<feature type="transmembrane region" description="Helical" evidence="1">
    <location>
        <begin position="48"/>
        <end position="73"/>
    </location>
</feature>
<dbReference type="InterPro" id="IPR021344">
    <property type="entry name" value="DUF2970"/>
</dbReference>
<protein>
    <submittedName>
        <fullName evidence="2">DUF2970 domain-containing protein</fullName>
    </submittedName>
</protein>
<dbReference type="RefSeq" id="WP_311652747.1">
    <property type="nucleotide sequence ID" value="NZ_JAVRHY010000014.1"/>
</dbReference>
<dbReference type="Pfam" id="PF11174">
    <property type="entry name" value="DUF2970"/>
    <property type="match status" value="1"/>
</dbReference>
<dbReference type="Proteomes" id="UP001259982">
    <property type="component" value="Unassembled WGS sequence"/>
</dbReference>
<dbReference type="EMBL" id="JAVRHY010000014">
    <property type="protein sequence ID" value="MDT0619433.1"/>
    <property type="molecule type" value="Genomic_DNA"/>
</dbReference>
<reference evidence="2 3" key="1">
    <citation type="submission" date="2023-09" db="EMBL/GenBank/DDBJ databases">
        <authorList>
            <person name="Rey-Velasco X."/>
        </authorList>
    </citation>
    <scope>NUCLEOTIDE SEQUENCE [LARGE SCALE GENOMIC DNA]</scope>
    <source>
        <strain evidence="2 3">P385</strain>
    </source>
</reference>
<keyword evidence="3" id="KW-1185">Reference proteome</keyword>
<comment type="caution">
    <text evidence="2">The sequence shown here is derived from an EMBL/GenBank/DDBJ whole genome shotgun (WGS) entry which is preliminary data.</text>
</comment>